<name>A0ABD3JBL3_EUCGL</name>
<dbReference type="InterPro" id="IPR012337">
    <property type="entry name" value="RNaseH-like_sf"/>
</dbReference>
<feature type="domain" description="RNase H type-1" evidence="1">
    <location>
        <begin position="90"/>
        <end position="219"/>
    </location>
</feature>
<dbReference type="EMBL" id="JBJKBG010000008">
    <property type="protein sequence ID" value="KAL3724450.1"/>
    <property type="molecule type" value="Genomic_DNA"/>
</dbReference>
<gene>
    <name evidence="2" type="ORF">ACJRO7_029595</name>
</gene>
<dbReference type="PANTHER" id="PTHR47723">
    <property type="entry name" value="OS05G0353850 PROTEIN"/>
    <property type="match status" value="1"/>
</dbReference>
<dbReference type="InterPro" id="IPR036397">
    <property type="entry name" value="RNaseH_sf"/>
</dbReference>
<dbReference type="Pfam" id="PF13456">
    <property type="entry name" value="RVT_3"/>
    <property type="match status" value="1"/>
</dbReference>
<dbReference type="InterPro" id="IPR053151">
    <property type="entry name" value="RNase_H-like"/>
</dbReference>
<dbReference type="CDD" id="cd06222">
    <property type="entry name" value="RNase_H_like"/>
    <property type="match status" value="1"/>
</dbReference>
<accession>A0ABD3JBL3</accession>
<evidence type="ECO:0000313" key="3">
    <source>
        <dbReference type="Proteomes" id="UP001634007"/>
    </source>
</evidence>
<dbReference type="SUPFAM" id="SSF53098">
    <property type="entry name" value="Ribonuclease H-like"/>
    <property type="match status" value="1"/>
</dbReference>
<dbReference type="InterPro" id="IPR002156">
    <property type="entry name" value="RNaseH_domain"/>
</dbReference>
<sequence>MDKWVAEYLLAKTQASDPELVVEVLWQIWKNRNNFIFRKTHGQPQALIDIALAQNSASQRWVPRNSSRLKDNEYSPVTWKAPKTPDLKLNVDSSWIATDSACSVAGLLRDSNGSVIDGFAKEVHAASPLQAETIALFHGLKMLEEWKTTHVEQTQELNRTLTCESDSRKLVDFILGREEASWAIQLQVQECKIILAQLPSATVSFCLREANHAVDWVAKAFRKKTLPSNWQRKPLAPLMSILCYDSNLSCKARCV</sequence>
<proteinExistence type="predicted"/>
<dbReference type="AlphaFoldDB" id="A0ABD3JBL3"/>
<protein>
    <recommendedName>
        <fullName evidence="1">RNase H type-1 domain-containing protein</fullName>
    </recommendedName>
</protein>
<dbReference type="PANTHER" id="PTHR47723:SF23">
    <property type="entry name" value="REVERSE TRANSCRIPTASE-LIKE PROTEIN"/>
    <property type="match status" value="1"/>
</dbReference>
<comment type="caution">
    <text evidence="2">The sequence shown here is derived from an EMBL/GenBank/DDBJ whole genome shotgun (WGS) entry which is preliminary data.</text>
</comment>
<dbReference type="Proteomes" id="UP001634007">
    <property type="component" value="Unassembled WGS sequence"/>
</dbReference>
<keyword evidence="3" id="KW-1185">Reference proteome</keyword>
<reference evidence="2 3" key="1">
    <citation type="submission" date="2024-11" db="EMBL/GenBank/DDBJ databases">
        <title>Chromosome-level genome assembly of Eucalyptus globulus Labill. provides insights into its genome evolution.</title>
        <authorList>
            <person name="Li X."/>
        </authorList>
    </citation>
    <scope>NUCLEOTIDE SEQUENCE [LARGE SCALE GENOMIC DNA]</scope>
    <source>
        <strain evidence="2">CL2024</strain>
        <tissue evidence="2">Fresh tender leaves</tissue>
    </source>
</reference>
<evidence type="ECO:0000313" key="2">
    <source>
        <dbReference type="EMBL" id="KAL3724450.1"/>
    </source>
</evidence>
<organism evidence="2 3">
    <name type="scientific">Eucalyptus globulus</name>
    <name type="common">Tasmanian blue gum</name>
    <dbReference type="NCBI Taxonomy" id="34317"/>
    <lineage>
        <taxon>Eukaryota</taxon>
        <taxon>Viridiplantae</taxon>
        <taxon>Streptophyta</taxon>
        <taxon>Embryophyta</taxon>
        <taxon>Tracheophyta</taxon>
        <taxon>Spermatophyta</taxon>
        <taxon>Magnoliopsida</taxon>
        <taxon>eudicotyledons</taxon>
        <taxon>Gunneridae</taxon>
        <taxon>Pentapetalae</taxon>
        <taxon>rosids</taxon>
        <taxon>malvids</taxon>
        <taxon>Myrtales</taxon>
        <taxon>Myrtaceae</taxon>
        <taxon>Myrtoideae</taxon>
        <taxon>Eucalypteae</taxon>
        <taxon>Eucalyptus</taxon>
    </lineage>
</organism>
<dbReference type="Gene3D" id="3.30.420.10">
    <property type="entry name" value="Ribonuclease H-like superfamily/Ribonuclease H"/>
    <property type="match status" value="1"/>
</dbReference>
<evidence type="ECO:0000259" key="1">
    <source>
        <dbReference type="Pfam" id="PF13456"/>
    </source>
</evidence>
<dbReference type="InterPro" id="IPR044730">
    <property type="entry name" value="RNase_H-like_dom_plant"/>
</dbReference>